<evidence type="ECO:0000256" key="2">
    <source>
        <dbReference type="ARBA" id="ARBA00022598"/>
    </source>
</evidence>
<evidence type="ECO:0000256" key="7">
    <source>
        <dbReference type="ARBA" id="ARBA00022842"/>
    </source>
</evidence>
<comment type="pathway">
    <text evidence="8">Purine metabolism; IMP biosynthesis via de novo pathway; 5-amino-1-(5-phospho-D-ribosyl)imidazole from N(2)-formyl-N(1)-(5-phospho-D-ribosyl)glycinamide: step 1/2.</text>
</comment>
<sequence length="740" mass="78999">MTVSVISPDLVESHGLTVEEYDRILAILGREPNLVELGMFGAMWSEHCSYKSSRVYLATLPTEGPRVLQGPGENAGILDIGDGLALVFKMESHNHPSFIEPYQGAATGVGGIIRDIFTMGARPIALCDSLRFGPLTDPKNRHLFCSVVAGIAGYGNAVGVPTVGGEAYFAEPYSSNPLVNVMCVGIAKKDRLFFAGAGGIGNPIIYVGAKTGRDGIHGATMASDVFDEGAEARRPTVQVGDPFREKLLIEACLELMEGDDLVAVQDMGAAGLTCATAEMASRGGTGIEMDLASVPRRELEMTPYELMLSESQERMLVVAKKGSEDRVRGVFEKWDLDAAVIGQVTEGGLLRVLDHGRLVAEIPASALASEAPVYHRPIARPEDADERRRLDLQTIPLPDDYAAALLELLQSPNLCCKERIWERYDHMLFLGTIVGPGSDAVVLRLPGGKRAIALSTDGNSRYCALDPYRGAMIAVAEAARNVVCAGGEPLAITNCLNFGSPERAEIMWQFVEAVKGIGEACRALQTPVTGGNVSLYNETSGNAIFPTPIIGVVGLLDDVAYATGQWFKSEGDLVALLGETREELGASEYLATRFGLVQGEPPSLDLARERNVQRVCLEGIRSGMIRSAHDCSDGGLAVALAEACLGGQGTPIGVDVILSETIRPDALLFGESQSRIVVSLKESDWPRLEKMAEAHQVPVQRLGTVGGTRFRLSGPTCGLDLSIEEVERAWKSGLASSMGA</sequence>
<dbReference type="GO" id="GO:0005524">
    <property type="term" value="F:ATP binding"/>
    <property type="evidence" value="ECO:0007669"/>
    <property type="project" value="UniProtKB-UniRule"/>
</dbReference>
<feature type="binding site" evidence="8">
    <location>
        <position position="50"/>
    </location>
    <ligand>
        <name>ATP</name>
        <dbReference type="ChEBI" id="CHEBI:30616"/>
    </ligand>
</feature>
<dbReference type="Gene3D" id="3.90.650.10">
    <property type="entry name" value="PurM-like C-terminal domain"/>
    <property type="match status" value="2"/>
</dbReference>
<dbReference type="SUPFAM" id="SSF55326">
    <property type="entry name" value="PurM N-terminal domain-like"/>
    <property type="match status" value="2"/>
</dbReference>
<dbReference type="GO" id="GO:0006189">
    <property type="term" value="P:'de novo' IMP biosynthetic process"/>
    <property type="evidence" value="ECO:0007669"/>
    <property type="project" value="UniProtKB-UniRule"/>
</dbReference>
<feature type="domain" description="PurM-like N-terminal" evidence="9">
    <location>
        <begin position="437"/>
        <end position="555"/>
    </location>
</feature>
<protein>
    <recommendedName>
        <fullName evidence="8">Phosphoribosylformylglycinamidine synthase subunit PurL</fullName>
        <shortName evidence="8">FGAM synthase</shortName>
        <ecNumber evidence="8">6.3.5.3</ecNumber>
    </recommendedName>
    <alternativeName>
        <fullName evidence="8">Formylglycinamide ribonucleotide amidotransferase subunit II</fullName>
        <shortName evidence="8">FGAR amidotransferase II</shortName>
        <shortName evidence="8">FGAR-AT II</shortName>
    </alternativeName>
    <alternativeName>
        <fullName evidence="8">Glutamine amidotransferase PurL</fullName>
    </alternativeName>
    <alternativeName>
        <fullName evidence="8">Phosphoribosylformylglycinamidine synthase subunit II</fullName>
    </alternativeName>
</protein>
<keyword evidence="1 8" id="KW-0963">Cytoplasm</keyword>
<comment type="subcellular location">
    <subcellularLocation>
        <location evidence="8">Cytoplasm</location>
    </subcellularLocation>
</comment>
<dbReference type="PANTHER" id="PTHR43555">
    <property type="entry name" value="PHOSPHORIBOSYLFORMYLGLYCINAMIDINE SYNTHASE SUBUNIT PURL"/>
    <property type="match status" value="1"/>
</dbReference>
<dbReference type="EMBL" id="NVQC01000022">
    <property type="protein sequence ID" value="PTL35668.1"/>
    <property type="molecule type" value="Genomic_DNA"/>
</dbReference>
<feature type="binding site" evidence="8">
    <location>
        <begin position="310"/>
        <end position="312"/>
    </location>
    <ligand>
        <name>substrate</name>
    </ligand>
</feature>
<feature type="domain" description="PurM-like C-terminal" evidence="10">
    <location>
        <begin position="570"/>
        <end position="708"/>
    </location>
</feature>
<dbReference type="RefSeq" id="WP_107562385.1">
    <property type="nucleotide sequence ID" value="NZ_NVQC01000022.1"/>
</dbReference>
<dbReference type="SUPFAM" id="SSF56042">
    <property type="entry name" value="PurM C-terminal domain-like"/>
    <property type="match status" value="2"/>
</dbReference>
<organism evidence="12 13">
    <name type="scientific">Candidatus Methylomirabilis limnetica</name>
    <dbReference type="NCBI Taxonomy" id="2033718"/>
    <lineage>
        <taxon>Bacteria</taxon>
        <taxon>Candidatus Methylomirabilota</taxon>
        <taxon>Candidatus Methylomirabilia</taxon>
        <taxon>Candidatus Methylomirabilales</taxon>
        <taxon>Candidatus Methylomirabilaceae</taxon>
        <taxon>Candidatus Methylomirabilis</taxon>
    </lineage>
</organism>
<comment type="caution">
    <text evidence="12">The sequence shown here is derived from an EMBL/GenBank/DDBJ whole genome shotgun (WGS) entry which is preliminary data.</text>
</comment>
<evidence type="ECO:0000313" key="12">
    <source>
        <dbReference type="EMBL" id="PTL35668.1"/>
    </source>
</evidence>
<dbReference type="InterPro" id="IPR010074">
    <property type="entry name" value="PRibForGlyAmidine_synth_PurL"/>
</dbReference>
<dbReference type="OrthoDB" id="9804441at2"/>
<dbReference type="FunFam" id="3.30.1330.10:FF:000004">
    <property type="entry name" value="Phosphoribosylformylglycinamidine synthase subunit PurL"/>
    <property type="match status" value="1"/>
</dbReference>
<keyword evidence="13" id="KW-1185">Reference proteome</keyword>
<proteinExistence type="inferred from homology"/>
<accession>A0A2T4TX27</accession>
<dbReference type="NCBIfam" id="TIGR01736">
    <property type="entry name" value="FGAM_synth_II"/>
    <property type="match status" value="1"/>
</dbReference>
<comment type="catalytic activity">
    <reaction evidence="8">
        <text>N(2)-formyl-N(1)-(5-phospho-beta-D-ribosyl)glycinamide + L-glutamine + ATP + H2O = 2-formamido-N(1)-(5-O-phospho-beta-D-ribosyl)acetamidine + L-glutamate + ADP + phosphate + H(+)</text>
        <dbReference type="Rhea" id="RHEA:17129"/>
        <dbReference type="ChEBI" id="CHEBI:15377"/>
        <dbReference type="ChEBI" id="CHEBI:15378"/>
        <dbReference type="ChEBI" id="CHEBI:29985"/>
        <dbReference type="ChEBI" id="CHEBI:30616"/>
        <dbReference type="ChEBI" id="CHEBI:43474"/>
        <dbReference type="ChEBI" id="CHEBI:58359"/>
        <dbReference type="ChEBI" id="CHEBI:147286"/>
        <dbReference type="ChEBI" id="CHEBI:147287"/>
        <dbReference type="ChEBI" id="CHEBI:456216"/>
        <dbReference type="EC" id="6.3.5.3"/>
    </reaction>
</comment>
<dbReference type="Proteomes" id="UP000241436">
    <property type="component" value="Unassembled WGS sequence"/>
</dbReference>
<feature type="binding site" evidence="8">
    <location>
        <position position="115"/>
    </location>
    <ligand>
        <name>Mg(2+)</name>
        <dbReference type="ChEBI" id="CHEBI:18420"/>
        <label>2</label>
    </ligand>
</feature>
<evidence type="ECO:0000259" key="11">
    <source>
        <dbReference type="Pfam" id="PF18072"/>
    </source>
</evidence>
<dbReference type="Pfam" id="PF02769">
    <property type="entry name" value="AIRS_C"/>
    <property type="match status" value="2"/>
</dbReference>
<dbReference type="InterPro" id="IPR010918">
    <property type="entry name" value="PurM-like_C_dom"/>
</dbReference>
<keyword evidence="4 8" id="KW-0547">Nucleotide-binding</keyword>
<reference evidence="13" key="2">
    <citation type="journal article" date="2018" name="Environ. Microbiol.">
        <title>Bloom of a denitrifying methanotroph, 'Candidatus Methylomirabilis limnetica', in a deep stratified lake.</title>
        <authorList>
            <person name="Graf J.S."/>
            <person name="Mayr M.J."/>
            <person name="Marchant H.K."/>
            <person name="Tienken D."/>
            <person name="Hach P.F."/>
            <person name="Brand A."/>
            <person name="Schubert C.J."/>
            <person name="Kuypers M.M."/>
            <person name="Milucka J."/>
        </authorList>
    </citation>
    <scope>NUCLEOTIDE SEQUENCE [LARGE SCALE GENOMIC DNA]</scope>
    <source>
        <strain evidence="13">Zug</strain>
    </source>
</reference>
<evidence type="ECO:0000256" key="1">
    <source>
        <dbReference type="ARBA" id="ARBA00022490"/>
    </source>
</evidence>
<dbReference type="GO" id="GO:0000287">
    <property type="term" value="F:magnesium ion binding"/>
    <property type="evidence" value="ECO:0007669"/>
    <property type="project" value="UniProtKB-UniRule"/>
</dbReference>
<keyword evidence="6 8" id="KW-0067">ATP-binding</keyword>
<feature type="binding site" evidence="8">
    <location>
        <position position="114"/>
    </location>
    <ligand>
        <name>substrate</name>
    </ligand>
</feature>
<dbReference type="NCBIfam" id="NF002290">
    <property type="entry name" value="PRK01213.1"/>
    <property type="match status" value="1"/>
</dbReference>
<dbReference type="InterPro" id="IPR041609">
    <property type="entry name" value="PurL_linker"/>
</dbReference>
<evidence type="ECO:0000256" key="4">
    <source>
        <dbReference type="ARBA" id="ARBA00022741"/>
    </source>
</evidence>
<dbReference type="AlphaFoldDB" id="A0A2T4TX27"/>
<feature type="active site" evidence="8">
    <location>
        <position position="47"/>
    </location>
</feature>
<feature type="binding site" evidence="8">
    <location>
        <position position="531"/>
    </location>
    <ligand>
        <name>ATP</name>
        <dbReference type="ChEBI" id="CHEBI:30616"/>
    </ligand>
</feature>
<dbReference type="CDD" id="cd02203">
    <property type="entry name" value="PurL_repeat1"/>
    <property type="match status" value="1"/>
</dbReference>
<feature type="binding site" evidence="8">
    <location>
        <begin position="92"/>
        <end position="95"/>
    </location>
    <ligand>
        <name>substrate</name>
    </ligand>
</feature>
<comment type="caution">
    <text evidence="8">Lacks conserved residue(s) required for the propagation of feature annotation.</text>
</comment>
<keyword evidence="2 8" id="KW-0436">Ligase</keyword>
<feature type="domain" description="PurM-like N-terminal" evidence="9">
    <location>
        <begin position="72"/>
        <end position="187"/>
    </location>
</feature>
<feature type="binding site" evidence="8">
    <location>
        <position position="89"/>
    </location>
    <ligand>
        <name>ATP</name>
        <dbReference type="ChEBI" id="CHEBI:30616"/>
    </ligand>
</feature>
<evidence type="ECO:0000256" key="6">
    <source>
        <dbReference type="ARBA" id="ARBA00022840"/>
    </source>
</evidence>
<evidence type="ECO:0000256" key="8">
    <source>
        <dbReference type="HAMAP-Rule" id="MF_00420"/>
    </source>
</evidence>
<feature type="domain" description="Phosphoribosylformylglycinamidine synthase linker" evidence="11">
    <location>
        <begin position="13"/>
        <end position="51"/>
    </location>
</feature>
<dbReference type="PANTHER" id="PTHR43555:SF1">
    <property type="entry name" value="PHOSPHORIBOSYLFORMYLGLYCINAMIDINE SYNTHASE SUBUNIT PURL"/>
    <property type="match status" value="1"/>
</dbReference>
<feature type="binding site" evidence="8">
    <location>
        <position position="494"/>
    </location>
    <ligand>
        <name>ATP</name>
        <dbReference type="ChEBI" id="CHEBI:30616"/>
    </ligand>
</feature>
<dbReference type="Pfam" id="PF00586">
    <property type="entry name" value="AIRS"/>
    <property type="match status" value="2"/>
</dbReference>
<dbReference type="CDD" id="cd02204">
    <property type="entry name" value="PurL_repeat2"/>
    <property type="match status" value="1"/>
</dbReference>
<evidence type="ECO:0000256" key="5">
    <source>
        <dbReference type="ARBA" id="ARBA00022755"/>
    </source>
</evidence>
<dbReference type="PIRSF" id="PIRSF001587">
    <property type="entry name" value="FGAM_synthase_II"/>
    <property type="match status" value="1"/>
</dbReference>
<dbReference type="GO" id="GO:0004642">
    <property type="term" value="F:phosphoribosylformylglycinamidine synthase activity"/>
    <property type="evidence" value="ECO:0007669"/>
    <property type="project" value="UniProtKB-UniRule"/>
</dbReference>
<comment type="subunit">
    <text evidence="8">Monomer. Part of the FGAM synthase complex composed of 1 PurL, 1 PurQ and 2 PurS subunits.</text>
</comment>
<dbReference type="Gene3D" id="3.30.1330.10">
    <property type="entry name" value="PurM-like, N-terminal domain"/>
    <property type="match status" value="2"/>
</dbReference>
<keyword evidence="3 8" id="KW-0479">Metal-binding</keyword>
<evidence type="ECO:0000256" key="3">
    <source>
        <dbReference type="ARBA" id="ARBA00022723"/>
    </source>
</evidence>
<dbReference type="InterPro" id="IPR016188">
    <property type="entry name" value="PurM-like_N"/>
</dbReference>
<evidence type="ECO:0000313" key="13">
    <source>
        <dbReference type="Proteomes" id="UP000241436"/>
    </source>
</evidence>
<feature type="binding site" evidence="8">
    <location>
        <position position="91"/>
    </location>
    <ligand>
        <name>Mg(2+)</name>
        <dbReference type="ChEBI" id="CHEBI:18420"/>
        <label>1</label>
    </ligand>
</feature>
<dbReference type="EC" id="6.3.5.3" evidence="8"/>
<evidence type="ECO:0000259" key="9">
    <source>
        <dbReference type="Pfam" id="PF00586"/>
    </source>
</evidence>
<feature type="binding site" evidence="8">
    <location>
        <position position="238"/>
    </location>
    <ligand>
        <name>substrate</name>
    </ligand>
</feature>
<dbReference type="GO" id="GO:0005737">
    <property type="term" value="C:cytoplasm"/>
    <property type="evidence" value="ECO:0007669"/>
    <property type="project" value="UniProtKB-SubCell"/>
</dbReference>
<dbReference type="Pfam" id="PF18072">
    <property type="entry name" value="FGAR-AT_linker"/>
    <property type="match status" value="1"/>
</dbReference>
<reference evidence="12 13" key="1">
    <citation type="submission" date="2017-09" db="EMBL/GenBank/DDBJ databases">
        <title>Bloom of a denitrifying methanotroph, Candidatus Methylomirabilis limnetica, in a deep stratified lake.</title>
        <authorList>
            <person name="Graf J.S."/>
            <person name="Marchant H.K."/>
            <person name="Tienken D."/>
            <person name="Hach P.F."/>
            <person name="Brand A."/>
            <person name="Schubert C.J."/>
            <person name="Kuypers M.M."/>
            <person name="Milucka J."/>
        </authorList>
    </citation>
    <scope>NUCLEOTIDE SEQUENCE [LARGE SCALE GENOMIC DNA]</scope>
    <source>
        <strain evidence="12 13">Zug</strain>
    </source>
</reference>
<feature type="binding site" evidence="8">
    <location>
        <position position="266"/>
    </location>
    <ligand>
        <name>Mg(2+)</name>
        <dbReference type="ChEBI" id="CHEBI:18420"/>
        <label>2</label>
    </ligand>
</feature>
<evidence type="ECO:0000259" key="10">
    <source>
        <dbReference type="Pfam" id="PF02769"/>
    </source>
</evidence>
<feature type="active site" description="Proton acceptor" evidence="8">
    <location>
        <position position="93"/>
    </location>
</feature>
<gene>
    <name evidence="8" type="primary">purL</name>
    <name evidence="12" type="ORF">CLG94_07850</name>
</gene>
<dbReference type="InterPro" id="IPR036921">
    <property type="entry name" value="PurM-like_N_sf"/>
</dbReference>
<name>A0A2T4TX27_9BACT</name>
<feature type="domain" description="PurM-like C-terminal" evidence="10">
    <location>
        <begin position="200"/>
        <end position="352"/>
    </location>
</feature>
<comment type="function">
    <text evidence="8">Part of the phosphoribosylformylglycinamidine synthase complex involved in the purines biosynthetic pathway. Catalyzes the ATP-dependent conversion of formylglycinamide ribonucleotide (FGAR) and glutamine to yield formylglycinamidine ribonucleotide (FGAM) and glutamate. The FGAM synthase complex is composed of three subunits. PurQ produces an ammonia molecule by converting glutamine to glutamate. PurL transfers the ammonia molecule to FGAR to form FGAM in an ATP-dependent manner. PurS interacts with PurQ and PurL and is thought to assist in the transfer of the ammonia molecule from PurQ to PurL.</text>
</comment>
<feature type="binding site" evidence="8">
    <location>
        <position position="532"/>
    </location>
    <ligand>
        <name>Mg(2+)</name>
        <dbReference type="ChEBI" id="CHEBI:18420"/>
        <label>1</label>
    </ligand>
</feature>
<feature type="binding site" evidence="8">
    <location>
        <position position="534"/>
    </location>
    <ligand>
        <name>substrate</name>
    </ligand>
</feature>
<keyword evidence="7 8" id="KW-0460">Magnesium</keyword>
<dbReference type="HAMAP" id="MF_00420">
    <property type="entry name" value="PurL_2"/>
    <property type="match status" value="1"/>
</dbReference>
<dbReference type="UniPathway" id="UPA00074">
    <property type="reaction ID" value="UER00128"/>
</dbReference>
<dbReference type="InterPro" id="IPR036676">
    <property type="entry name" value="PurM-like_C_sf"/>
</dbReference>
<comment type="similarity">
    <text evidence="8">Belongs to the FGAMS family.</text>
</comment>
<keyword evidence="5 8" id="KW-0658">Purine biosynthesis</keyword>